<dbReference type="InterPro" id="IPR039031">
    <property type="entry name" value="Mucolipin"/>
</dbReference>
<protein>
    <submittedName>
        <fullName evidence="2">Uncharacterized protein</fullName>
    </submittedName>
</protein>
<evidence type="ECO:0000313" key="3">
    <source>
        <dbReference type="Proteomes" id="UP000284702"/>
    </source>
</evidence>
<keyword evidence="1" id="KW-0812">Transmembrane</keyword>
<dbReference type="Proteomes" id="UP000284702">
    <property type="component" value="Unassembled WGS sequence"/>
</dbReference>
<dbReference type="AlphaFoldDB" id="A0A3R7YHZ1"/>
<dbReference type="VEuPathDB" id="FungiDB:H257_11169"/>
<comment type="caution">
    <text evidence="2">The sequence shown here is derived from an EMBL/GenBank/DDBJ whole genome shotgun (WGS) entry which is preliminary data.</text>
</comment>
<accession>A0A3R7YHZ1</accession>
<dbReference type="GO" id="GO:0016020">
    <property type="term" value="C:membrane"/>
    <property type="evidence" value="ECO:0007669"/>
    <property type="project" value="TreeGrafter"/>
</dbReference>
<sequence length="97" mass="11016">MVVPFFVVEIHRDRVVDTQEACVTLFSILNGDVILDTFASLQTDFPFLGAAYLYTFIALFIYVVLNIFVAIVEEAFFATRSQSRALDTLAQQIFVRI</sequence>
<dbReference type="Gene3D" id="1.10.287.70">
    <property type="match status" value="1"/>
</dbReference>
<keyword evidence="1" id="KW-0472">Membrane</keyword>
<reference evidence="2" key="1">
    <citation type="submission" date="2018-07" db="EMBL/GenBank/DDBJ databases">
        <title>Annotation of Aphanomyces astaci genome assembly.</title>
        <authorList>
            <person name="Studholme D.J."/>
        </authorList>
    </citation>
    <scope>NUCLEOTIDE SEQUENCE [LARGE SCALE GENOMIC DNA]</scope>
    <source>
        <strain evidence="2">Pc</strain>
    </source>
</reference>
<evidence type="ECO:0000256" key="1">
    <source>
        <dbReference type="SAM" id="Phobius"/>
    </source>
</evidence>
<keyword evidence="3" id="KW-1185">Reference proteome</keyword>
<dbReference type="PANTHER" id="PTHR12127:SF7">
    <property type="entry name" value="SD02261P"/>
    <property type="match status" value="1"/>
</dbReference>
<gene>
    <name evidence="2" type="ORF">B5M09_003768</name>
</gene>
<keyword evidence="1" id="KW-1133">Transmembrane helix</keyword>
<feature type="transmembrane region" description="Helical" evidence="1">
    <location>
        <begin position="51"/>
        <end position="72"/>
    </location>
</feature>
<name>A0A3R7YHZ1_APHAT</name>
<dbReference type="PANTHER" id="PTHR12127">
    <property type="entry name" value="MUCOLIPIN"/>
    <property type="match status" value="1"/>
</dbReference>
<dbReference type="GO" id="GO:0072345">
    <property type="term" value="F:NAADP-sensitive calcium-release channel activity"/>
    <property type="evidence" value="ECO:0007669"/>
    <property type="project" value="TreeGrafter"/>
</dbReference>
<organism evidence="2 3">
    <name type="scientific">Aphanomyces astaci</name>
    <name type="common">Crayfish plague agent</name>
    <dbReference type="NCBI Taxonomy" id="112090"/>
    <lineage>
        <taxon>Eukaryota</taxon>
        <taxon>Sar</taxon>
        <taxon>Stramenopiles</taxon>
        <taxon>Oomycota</taxon>
        <taxon>Saprolegniomycetes</taxon>
        <taxon>Saprolegniales</taxon>
        <taxon>Verrucalvaceae</taxon>
        <taxon>Aphanomyces</taxon>
    </lineage>
</organism>
<proteinExistence type="predicted"/>
<evidence type="ECO:0000313" key="2">
    <source>
        <dbReference type="EMBL" id="RQM29669.1"/>
    </source>
</evidence>
<dbReference type="EMBL" id="MZMZ02001222">
    <property type="protein sequence ID" value="RQM29669.1"/>
    <property type="molecule type" value="Genomic_DNA"/>
</dbReference>